<dbReference type="GO" id="GO:0015935">
    <property type="term" value="C:small ribosomal subunit"/>
    <property type="evidence" value="ECO:0007669"/>
    <property type="project" value="TreeGrafter"/>
</dbReference>
<comment type="subunit">
    <text evidence="7">Part of the 30S ribosomal subunit. Forms a loose heterodimer with protein S19. Forms two bridges to the 50S subunit in the 70S ribosome.</text>
</comment>
<accession>A0A975FIS2</accession>
<evidence type="ECO:0000256" key="6">
    <source>
        <dbReference type="ARBA" id="ARBA00035166"/>
    </source>
</evidence>
<dbReference type="Proteomes" id="UP000672038">
    <property type="component" value="Chromosome"/>
</dbReference>
<reference evidence="10" key="1">
    <citation type="submission" date="2020-06" db="EMBL/GenBank/DDBJ databases">
        <title>Complete genome sequence of Candidatus Phytoplasma luffae NCHU2019.</title>
        <authorList>
            <person name="Cho S.-T."/>
            <person name="Tan C.-M."/>
            <person name="Li J.-R."/>
            <person name="Chien Y.-Y."/>
            <person name="Chiu Y.-C."/>
            <person name="Yang J.-Y."/>
            <person name="Kuo C.-H."/>
        </authorList>
    </citation>
    <scope>NUCLEOTIDE SEQUENCE</scope>
    <source>
        <strain evidence="10">NCHU2019</strain>
    </source>
</reference>
<proteinExistence type="inferred from homology"/>
<dbReference type="InterPro" id="IPR001892">
    <property type="entry name" value="Ribosomal_uS13"/>
</dbReference>
<dbReference type="AlphaFoldDB" id="A0A975FIS2"/>
<dbReference type="PANTHER" id="PTHR10871">
    <property type="entry name" value="30S RIBOSOMAL PROTEIN S13/40S RIBOSOMAL PROTEIN S18"/>
    <property type="match status" value="1"/>
</dbReference>
<protein>
    <recommendedName>
        <fullName evidence="6 7">Small ribosomal subunit protein uS13</fullName>
    </recommendedName>
</protein>
<dbReference type="PANTHER" id="PTHR10871:SF1">
    <property type="entry name" value="SMALL RIBOSOMAL SUBUNIT PROTEIN US13M"/>
    <property type="match status" value="1"/>
</dbReference>
<dbReference type="PROSITE" id="PS50159">
    <property type="entry name" value="RIBOSOMAL_S13_2"/>
    <property type="match status" value="1"/>
</dbReference>
<dbReference type="GO" id="GO:0003735">
    <property type="term" value="F:structural constituent of ribosome"/>
    <property type="evidence" value="ECO:0007669"/>
    <property type="project" value="InterPro"/>
</dbReference>
<dbReference type="NCBIfam" id="TIGR03631">
    <property type="entry name" value="uS13_bact"/>
    <property type="match status" value="1"/>
</dbReference>
<dbReference type="InterPro" id="IPR010979">
    <property type="entry name" value="Ribosomal_uS13-like_H2TH"/>
</dbReference>
<dbReference type="SUPFAM" id="SSF46946">
    <property type="entry name" value="S13-like H2TH domain"/>
    <property type="match status" value="1"/>
</dbReference>
<evidence type="ECO:0000313" key="10">
    <source>
        <dbReference type="EMBL" id="QTX02801.1"/>
    </source>
</evidence>
<dbReference type="InterPro" id="IPR027437">
    <property type="entry name" value="Rbsml_uS13_C"/>
</dbReference>
<feature type="region of interest" description="Disordered" evidence="9">
    <location>
        <begin position="92"/>
        <end position="131"/>
    </location>
</feature>
<keyword evidence="7" id="KW-0820">tRNA-binding</keyword>
<dbReference type="Pfam" id="PF00416">
    <property type="entry name" value="Ribosomal_S13"/>
    <property type="match status" value="1"/>
</dbReference>
<dbReference type="Gene3D" id="1.10.8.50">
    <property type="match status" value="1"/>
</dbReference>
<evidence type="ECO:0000256" key="5">
    <source>
        <dbReference type="ARBA" id="ARBA00023274"/>
    </source>
</evidence>
<dbReference type="GO" id="GO:0000049">
    <property type="term" value="F:tRNA binding"/>
    <property type="evidence" value="ECO:0007669"/>
    <property type="project" value="UniProtKB-UniRule"/>
</dbReference>
<comment type="function">
    <text evidence="7">Located at the top of the head of the 30S subunit, it contacts several helices of the 16S rRNA. In the 70S ribosome it contacts the 23S rRNA (bridge B1a) and protein L5 of the 50S subunit (bridge B1b), connecting the 2 subunits; these bridges are implicated in subunit movement. Contacts the tRNAs in the A and P-sites.</text>
</comment>
<keyword evidence="3 7" id="KW-0694">RNA-binding</keyword>
<evidence type="ECO:0000313" key="11">
    <source>
        <dbReference type="Proteomes" id="UP000672038"/>
    </source>
</evidence>
<comment type="similarity">
    <text evidence="1 7 8">Belongs to the universal ribosomal protein uS13 family.</text>
</comment>
<dbReference type="HAMAP" id="MF_01315">
    <property type="entry name" value="Ribosomal_uS13"/>
    <property type="match status" value="1"/>
</dbReference>
<dbReference type="InterPro" id="IPR019980">
    <property type="entry name" value="Ribosomal_uS13_bac-type"/>
</dbReference>
<name>A0A975FIS2_LOWBP</name>
<keyword evidence="11" id="KW-1185">Reference proteome</keyword>
<keyword evidence="5 7" id="KW-0687">Ribonucleoprotein</keyword>
<evidence type="ECO:0000256" key="2">
    <source>
        <dbReference type="ARBA" id="ARBA00022730"/>
    </source>
</evidence>
<evidence type="ECO:0000256" key="7">
    <source>
        <dbReference type="HAMAP-Rule" id="MF_01315"/>
    </source>
</evidence>
<dbReference type="EMBL" id="CP054393">
    <property type="protein sequence ID" value="QTX02801.1"/>
    <property type="molecule type" value="Genomic_DNA"/>
</dbReference>
<organism evidence="10 11">
    <name type="scientific">Loofah witches'-broom phytoplasma</name>
    <dbReference type="NCBI Taxonomy" id="35773"/>
    <lineage>
        <taxon>Bacteria</taxon>
        <taxon>Bacillati</taxon>
        <taxon>Mycoplasmatota</taxon>
        <taxon>Mollicutes</taxon>
        <taxon>Acholeplasmatales</taxon>
        <taxon>Acholeplasmataceae</taxon>
        <taxon>Candidatus Phytoplasma</taxon>
        <taxon>16SrVIII (Loofah witches'-broom group)</taxon>
    </lineage>
</organism>
<keyword evidence="2 7" id="KW-0699">rRNA-binding</keyword>
<keyword evidence="4 7" id="KW-0689">Ribosomal protein</keyword>
<dbReference type="RefSeq" id="WP_210954849.1">
    <property type="nucleotide sequence ID" value="NZ_CP054393.1"/>
</dbReference>
<evidence type="ECO:0000256" key="1">
    <source>
        <dbReference type="ARBA" id="ARBA00008080"/>
    </source>
</evidence>
<evidence type="ECO:0000256" key="9">
    <source>
        <dbReference type="SAM" id="MobiDB-lite"/>
    </source>
</evidence>
<evidence type="ECO:0000256" key="3">
    <source>
        <dbReference type="ARBA" id="ARBA00022884"/>
    </source>
</evidence>
<evidence type="ECO:0000256" key="8">
    <source>
        <dbReference type="RuleBase" id="RU003830"/>
    </source>
</evidence>
<dbReference type="GO" id="GO:0005829">
    <property type="term" value="C:cytosol"/>
    <property type="evidence" value="ECO:0007669"/>
    <property type="project" value="TreeGrafter"/>
</dbReference>
<evidence type="ECO:0000256" key="4">
    <source>
        <dbReference type="ARBA" id="ARBA00022980"/>
    </source>
</evidence>
<sequence length="131" mass="14947">MARIVGVDIPNNKTIFIALTYIYGIGTKTSKKLLNELNIDENIRVHELSENQLSIIRTELSKLNLEGVLRRSKVLNIKRLMEIGCYRGINHRKGMPVRGQRTRNNAKTVKKNRKKASPSNKTNNKGMKKGF</sequence>
<dbReference type="Gene3D" id="4.10.910.10">
    <property type="entry name" value="30s ribosomal protein s13, domain 2"/>
    <property type="match status" value="1"/>
</dbReference>
<dbReference type="FunFam" id="1.10.8.50:FF:000001">
    <property type="entry name" value="30S ribosomal protein S13"/>
    <property type="match status" value="1"/>
</dbReference>
<dbReference type="GO" id="GO:0006412">
    <property type="term" value="P:translation"/>
    <property type="evidence" value="ECO:0007669"/>
    <property type="project" value="UniProtKB-UniRule"/>
</dbReference>
<dbReference type="KEGG" id="pluf:LFWB_2310"/>
<gene>
    <name evidence="7 10" type="primary">rpsM</name>
    <name evidence="10" type="ORF">LFWB_2310</name>
</gene>
<dbReference type="GO" id="GO:0019843">
    <property type="term" value="F:rRNA binding"/>
    <property type="evidence" value="ECO:0007669"/>
    <property type="project" value="UniProtKB-UniRule"/>
</dbReference>
<dbReference type="PIRSF" id="PIRSF002134">
    <property type="entry name" value="Ribosomal_S13"/>
    <property type="match status" value="1"/>
</dbReference>